<organism evidence="1">
    <name type="scientific">marine sediment metagenome</name>
    <dbReference type="NCBI Taxonomy" id="412755"/>
    <lineage>
        <taxon>unclassified sequences</taxon>
        <taxon>metagenomes</taxon>
        <taxon>ecological metagenomes</taxon>
    </lineage>
</organism>
<sequence>PQFKIILVAREPVYFEIYNIMKDVRYSNLFNFYEEHLIDLNDISAEDFDVHSLVNCHSLENIESLIALAEKNIGELDFIINSADLILAEQFDCSKIDNLLLNEIFEELWGQLISASMEEYGGKKSKIRTILIMLVFRKSRKKSEIKKDLSAKLLKLGIVKIKNSSLEIESTIFTNWILVNKWYKVRTEVQLQRDLRKIYTFYDNVYNQVIELILESGFEFNKWFVDLLFEENYQTNVKFEQKSITISKLLLLSSNFTN</sequence>
<protein>
    <submittedName>
        <fullName evidence="1">Uncharacterized protein</fullName>
    </submittedName>
</protein>
<gene>
    <name evidence="1" type="ORF">S03H2_22111</name>
</gene>
<name>X1EN67_9ZZZZ</name>
<feature type="non-terminal residue" evidence="1">
    <location>
        <position position="1"/>
    </location>
</feature>
<comment type="caution">
    <text evidence="1">The sequence shown here is derived from an EMBL/GenBank/DDBJ whole genome shotgun (WGS) entry which is preliminary data.</text>
</comment>
<feature type="non-terminal residue" evidence="1">
    <location>
        <position position="258"/>
    </location>
</feature>
<reference evidence="1" key="1">
    <citation type="journal article" date="2014" name="Front. Microbiol.">
        <title>High frequency of phylogenetically diverse reductive dehalogenase-homologous genes in deep subseafloor sedimentary metagenomes.</title>
        <authorList>
            <person name="Kawai M."/>
            <person name="Futagami T."/>
            <person name="Toyoda A."/>
            <person name="Takaki Y."/>
            <person name="Nishi S."/>
            <person name="Hori S."/>
            <person name="Arai W."/>
            <person name="Tsubouchi T."/>
            <person name="Morono Y."/>
            <person name="Uchiyama I."/>
            <person name="Ito T."/>
            <person name="Fujiyama A."/>
            <person name="Inagaki F."/>
            <person name="Takami H."/>
        </authorList>
    </citation>
    <scope>NUCLEOTIDE SEQUENCE</scope>
    <source>
        <strain evidence="1">Expedition CK06-06</strain>
    </source>
</reference>
<evidence type="ECO:0000313" key="1">
    <source>
        <dbReference type="EMBL" id="GAH33987.1"/>
    </source>
</evidence>
<dbReference type="AlphaFoldDB" id="X1EN67"/>
<dbReference type="EMBL" id="BARU01011855">
    <property type="protein sequence ID" value="GAH33987.1"/>
    <property type="molecule type" value="Genomic_DNA"/>
</dbReference>
<proteinExistence type="predicted"/>
<accession>X1EN67</accession>